<dbReference type="GeneID" id="103510267"/>
<organism evidence="2 3">
    <name type="scientific">Diaphorina citri</name>
    <name type="common">Asian citrus psyllid</name>
    <dbReference type="NCBI Taxonomy" id="121845"/>
    <lineage>
        <taxon>Eukaryota</taxon>
        <taxon>Metazoa</taxon>
        <taxon>Ecdysozoa</taxon>
        <taxon>Arthropoda</taxon>
        <taxon>Hexapoda</taxon>
        <taxon>Insecta</taxon>
        <taxon>Pterygota</taxon>
        <taxon>Neoptera</taxon>
        <taxon>Paraneoptera</taxon>
        <taxon>Hemiptera</taxon>
        <taxon>Sternorrhyncha</taxon>
        <taxon>Psylloidea</taxon>
        <taxon>Psyllidae</taxon>
        <taxon>Diaphorininae</taxon>
        <taxon>Diaphorina</taxon>
    </lineage>
</organism>
<dbReference type="Gene3D" id="2.60.120.10">
    <property type="entry name" value="Jelly Rolls"/>
    <property type="match status" value="1"/>
</dbReference>
<dbReference type="InterPro" id="IPR045095">
    <property type="entry name" value="ACDP"/>
</dbReference>
<evidence type="ECO:0000313" key="3">
    <source>
        <dbReference type="RefSeq" id="XP_026680161.1"/>
    </source>
</evidence>
<name>A0A3Q0IV56_DIACI</name>
<accession>A0A3Q0IV56</accession>
<dbReference type="KEGG" id="dci:103510267"/>
<dbReference type="PANTHER" id="PTHR12064:SF94">
    <property type="entry name" value="UNEXTENDED PROTEIN"/>
    <property type="match status" value="1"/>
</dbReference>
<dbReference type="PaxDb" id="121845-A0A3Q0IV56"/>
<dbReference type="SUPFAM" id="SSF51206">
    <property type="entry name" value="cAMP-binding domain-like"/>
    <property type="match status" value="1"/>
</dbReference>
<dbReference type="GO" id="GO:0010960">
    <property type="term" value="P:magnesium ion homeostasis"/>
    <property type="evidence" value="ECO:0007669"/>
    <property type="project" value="InterPro"/>
</dbReference>
<dbReference type="PANTHER" id="PTHR12064">
    <property type="entry name" value="METAL TRANSPORTER CNNM"/>
    <property type="match status" value="1"/>
</dbReference>
<reference evidence="3" key="1">
    <citation type="submission" date="2025-08" db="UniProtKB">
        <authorList>
            <consortium name="RefSeq"/>
        </authorList>
    </citation>
    <scope>IDENTIFICATION</scope>
</reference>
<dbReference type="PROSITE" id="PS50042">
    <property type="entry name" value="CNMP_BINDING_3"/>
    <property type="match status" value="1"/>
</dbReference>
<dbReference type="InterPro" id="IPR014710">
    <property type="entry name" value="RmlC-like_jellyroll"/>
</dbReference>
<dbReference type="InterPro" id="IPR018490">
    <property type="entry name" value="cNMP-bd_dom_sf"/>
</dbReference>
<evidence type="ECO:0000259" key="1">
    <source>
        <dbReference type="PROSITE" id="PS50042"/>
    </source>
</evidence>
<dbReference type="RefSeq" id="XP_026680161.1">
    <property type="nucleotide sequence ID" value="XM_026824360.1"/>
</dbReference>
<dbReference type="GO" id="GO:0022857">
    <property type="term" value="F:transmembrane transporter activity"/>
    <property type="evidence" value="ECO:0007669"/>
    <property type="project" value="TreeGrafter"/>
</dbReference>
<evidence type="ECO:0000313" key="2">
    <source>
        <dbReference type="Proteomes" id="UP000079169"/>
    </source>
</evidence>
<dbReference type="GO" id="GO:0005886">
    <property type="term" value="C:plasma membrane"/>
    <property type="evidence" value="ECO:0007669"/>
    <property type="project" value="TreeGrafter"/>
</dbReference>
<feature type="domain" description="Cyclic nucleotide-binding" evidence="1">
    <location>
        <begin position="1"/>
        <end position="75"/>
    </location>
</feature>
<sequence>MLQYDIYRQVKPNETEDSVIYQEGKSADYFVMILEGRVTVKVGIEQLEFESGPFTCFGTHALIREMGTGDAQTATPSGIPSTPTANRLRVGSLGTVSDAIGFCPDYTVVASTELSYLTINRELYAAGRNATQIERSRQRAKMRGEGASVSFPSSPMLPRDDRFSALYLANSTESLATAHERRDSKRITFKDGEFFFLHW</sequence>
<dbReference type="Pfam" id="PF25562">
    <property type="entry name" value="CNBH_CNNM2_C"/>
    <property type="match status" value="1"/>
</dbReference>
<proteinExistence type="predicted"/>
<keyword evidence="2" id="KW-1185">Reference proteome</keyword>
<dbReference type="Proteomes" id="UP000079169">
    <property type="component" value="Unplaced"/>
</dbReference>
<dbReference type="STRING" id="121845.A0A3Q0IV56"/>
<dbReference type="InterPro" id="IPR000595">
    <property type="entry name" value="cNMP-bd_dom"/>
</dbReference>
<protein>
    <submittedName>
        <fullName evidence="3">Metal transporter CNNM4-like</fullName>
    </submittedName>
</protein>
<gene>
    <name evidence="3" type="primary">LOC103510267</name>
</gene>
<dbReference type="AlphaFoldDB" id="A0A3Q0IV56"/>